<keyword evidence="4" id="KW-0804">Transcription</keyword>
<name>A0AA42DM76_9FIRM</name>
<dbReference type="PRINTS" id="PR00040">
    <property type="entry name" value="HTHMERR"/>
</dbReference>
<dbReference type="InterPro" id="IPR012925">
    <property type="entry name" value="TipAS_dom"/>
</dbReference>
<dbReference type="InterPro" id="IPR000551">
    <property type="entry name" value="MerR-type_HTH_dom"/>
</dbReference>
<organism evidence="6 7">
    <name type="scientific">Holtiella tumoricola</name>
    <dbReference type="NCBI Taxonomy" id="3018743"/>
    <lineage>
        <taxon>Bacteria</taxon>
        <taxon>Bacillati</taxon>
        <taxon>Bacillota</taxon>
        <taxon>Clostridia</taxon>
        <taxon>Lachnospirales</taxon>
        <taxon>Cellulosilyticaceae</taxon>
        <taxon>Holtiella</taxon>
    </lineage>
</organism>
<dbReference type="Pfam" id="PF13411">
    <property type="entry name" value="MerR_1"/>
    <property type="match status" value="1"/>
</dbReference>
<evidence type="ECO:0000256" key="4">
    <source>
        <dbReference type="ARBA" id="ARBA00023163"/>
    </source>
</evidence>
<reference evidence="6" key="1">
    <citation type="journal article" date="2023" name="Int. J. Syst. Evol. Microbiol.">
        <title>&lt;i&gt;Holtiella tumoricola&lt;/i&gt; gen. nov. sp. nov., isolated from a human clinical sample.</title>
        <authorList>
            <person name="Allen-Vercoe E."/>
            <person name="Daigneault M.C."/>
            <person name="Vancuren S.J."/>
            <person name="Cochrane K."/>
            <person name="O'Neal L.L."/>
            <person name="Sankaranarayanan K."/>
            <person name="Lawson P.A."/>
        </authorList>
    </citation>
    <scope>NUCLEOTIDE SEQUENCE</scope>
    <source>
        <strain evidence="6">CC70A</strain>
    </source>
</reference>
<dbReference type="SUPFAM" id="SSF46955">
    <property type="entry name" value="Putative DNA-binding domain"/>
    <property type="match status" value="1"/>
</dbReference>
<gene>
    <name evidence="6" type="ORF">PBV87_08630</name>
</gene>
<dbReference type="SMART" id="SM00422">
    <property type="entry name" value="HTH_MERR"/>
    <property type="match status" value="1"/>
</dbReference>
<dbReference type="SUPFAM" id="SSF89082">
    <property type="entry name" value="Antibiotic binding domain of TipA-like multidrug resistance regulators"/>
    <property type="match status" value="1"/>
</dbReference>
<dbReference type="CDD" id="cd01106">
    <property type="entry name" value="HTH_TipAL-Mta"/>
    <property type="match status" value="1"/>
</dbReference>
<evidence type="ECO:0000313" key="7">
    <source>
        <dbReference type="Proteomes" id="UP001169242"/>
    </source>
</evidence>
<keyword evidence="7" id="KW-1185">Reference proteome</keyword>
<proteinExistence type="predicted"/>
<comment type="caution">
    <text evidence="6">The sequence shown here is derived from an EMBL/GenBank/DDBJ whole genome shotgun (WGS) entry which is preliminary data.</text>
</comment>
<evidence type="ECO:0000259" key="5">
    <source>
        <dbReference type="PROSITE" id="PS50937"/>
    </source>
</evidence>
<dbReference type="PANTHER" id="PTHR30204:SF90">
    <property type="entry name" value="HTH-TYPE TRANSCRIPTIONAL ACTIVATOR MTA"/>
    <property type="match status" value="1"/>
</dbReference>
<dbReference type="EMBL" id="JAQIFT010000037">
    <property type="protein sequence ID" value="MDA3731541.1"/>
    <property type="molecule type" value="Genomic_DNA"/>
</dbReference>
<dbReference type="InterPro" id="IPR009061">
    <property type="entry name" value="DNA-bd_dom_put_sf"/>
</dbReference>
<dbReference type="PROSITE" id="PS50937">
    <property type="entry name" value="HTH_MERR_2"/>
    <property type="match status" value="1"/>
</dbReference>
<evidence type="ECO:0000256" key="1">
    <source>
        <dbReference type="ARBA" id="ARBA00023015"/>
    </source>
</evidence>
<sequence>MELKIKEVAKLTGVTVRTLHYYDEIGLLHPSHITDVGYRLYDDEALARLQQILFFKELEFPLSQIKEIMANPHFDTTDALLHHKALLIKKRDRLSNLIDLVNTTLEGEHEMNFDAFDMTEIEKCKEQYVEEAAKRWGDSDAYKESVAKTASYGKKEWNQVNELANEIMKAFADNMDKEPSDPVVQSLVKQWQDHITKNFYHCTNEILAGLGLMYIGDERFTKNIDTHKEGLAQFISDAIAVYCTE</sequence>
<dbReference type="PANTHER" id="PTHR30204">
    <property type="entry name" value="REDOX-CYCLING DRUG-SENSING TRANSCRIPTIONAL ACTIVATOR SOXR"/>
    <property type="match status" value="1"/>
</dbReference>
<evidence type="ECO:0000256" key="2">
    <source>
        <dbReference type="ARBA" id="ARBA00023125"/>
    </source>
</evidence>
<keyword evidence="1" id="KW-0805">Transcription regulation</keyword>
<dbReference type="InterPro" id="IPR047057">
    <property type="entry name" value="MerR_fam"/>
</dbReference>
<dbReference type="RefSeq" id="WP_271011909.1">
    <property type="nucleotide sequence ID" value="NZ_JAQIFT010000037.1"/>
</dbReference>
<protein>
    <submittedName>
        <fullName evidence="6">MerR family transcriptional regulator</fullName>
    </submittedName>
</protein>
<dbReference type="GO" id="GO:0003700">
    <property type="term" value="F:DNA-binding transcription factor activity"/>
    <property type="evidence" value="ECO:0007669"/>
    <property type="project" value="InterPro"/>
</dbReference>
<keyword evidence="2" id="KW-0238">DNA-binding</keyword>
<evidence type="ECO:0000313" key="6">
    <source>
        <dbReference type="EMBL" id="MDA3731541.1"/>
    </source>
</evidence>
<feature type="domain" description="HTH merR-type" evidence="5">
    <location>
        <begin position="1"/>
        <end position="71"/>
    </location>
</feature>
<accession>A0AA42DM76</accession>
<dbReference type="Proteomes" id="UP001169242">
    <property type="component" value="Unassembled WGS sequence"/>
</dbReference>
<dbReference type="InterPro" id="IPR036244">
    <property type="entry name" value="TipA-like_antibiotic-bd"/>
</dbReference>
<dbReference type="Gene3D" id="1.10.490.50">
    <property type="entry name" value="Antibiotic binding domain of TipA-like multidrug resistance regulators"/>
    <property type="match status" value="1"/>
</dbReference>
<dbReference type="Gene3D" id="1.10.1660.10">
    <property type="match status" value="1"/>
</dbReference>
<dbReference type="Pfam" id="PF07739">
    <property type="entry name" value="TipAS"/>
    <property type="match status" value="1"/>
</dbReference>
<dbReference type="GO" id="GO:0003677">
    <property type="term" value="F:DNA binding"/>
    <property type="evidence" value="ECO:0007669"/>
    <property type="project" value="UniProtKB-KW"/>
</dbReference>
<dbReference type="AlphaFoldDB" id="A0AA42DM76"/>
<evidence type="ECO:0000256" key="3">
    <source>
        <dbReference type="ARBA" id="ARBA00023159"/>
    </source>
</evidence>
<keyword evidence="3" id="KW-0010">Activator</keyword>